<sequence>MVNKYLSRGRMYILFKKNTAIAECVVTDEGDGILEIKNLATNPIFQVGTSDSPLTFLQKNRLQSPWS</sequence>
<dbReference type="AlphaFoldDB" id="C2ENB7"/>
<dbReference type="EMBL" id="ACGU01000055">
    <property type="protein sequence ID" value="EEJ71921.1"/>
    <property type="molecule type" value="Genomic_DNA"/>
</dbReference>
<evidence type="ECO:0000313" key="1">
    <source>
        <dbReference type="EMBL" id="EEJ71921.1"/>
    </source>
</evidence>
<dbReference type="Proteomes" id="UP000005583">
    <property type="component" value="Unassembled WGS sequence"/>
</dbReference>
<gene>
    <name evidence="1" type="ORF">HMPREF0548_1163</name>
</gene>
<dbReference type="STRING" id="525365.HMPREF0548_1163"/>
<reference evidence="1 2" key="1">
    <citation type="submission" date="2009-01" db="EMBL/GenBank/DDBJ databases">
        <authorList>
            <person name="Qin X."/>
            <person name="Bachman B."/>
            <person name="Battles P."/>
            <person name="Bell A."/>
            <person name="Bess C."/>
            <person name="Bickham C."/>
            <person name="Chaboub L."/>
            <person name="Chen D."/>
            <person name="Coyle M."/>
            <person name="Deiros D.R."/>
            <person name="Dinh H."/>
            <person name="Forbes L."/>
            <person name="Fowler G."/>
            <person name="Francisco L."/>
            <person name="Fu Q."/>
            <person name="Gubbala S."/>
            <person name="Hale W."/>
            <person name="Han Y."/>
            <person name="Hemphill L."/>
            <person name="Highlander S.K."/>
            <person name="Hirani K."/>
            <person name="Hogues M."/>
            <person name="Jackson L."/>
            <person name="Jakkamsetti A."/>
            <person name="Javaid M."/>
            <person name="Jiang H."/>
            <person name="Korchina V."/>
            <person name="Kovar C."/>
            <person name="Lara F."/>
            <person name="Lee S."/>
            <person name="Mata R."/>
            <person name="Mathew T."/>
            <person name="Moen C."/>
            <person name="Morales K."/>
            <person name="Munidasa M."/>
            <person name="Nazareth L."/>
            <person name="Ngo R."/>
            <person name="Nguyen L."/>
            <person name="Okwuonu G."/>
            <person name="Ongeri F."/>
            <person name="Patil S."/>
            <person name="Petrosino J."/>
            <person name="Pham C."/>
            <person name="Pham P."/>
            <person name="Pu L.-L."/>
            <person name="Puazo M."/>
            <person name="Raj R."/>
            <person name="Reid J."/>
            <person name="Rouhana J."/>
            <person name="Saada N."/>
            <person name="Shang Y."/>
            <person name="Simmons D."/>
            <person name="Thornton R."/>
            <person name="Warren J."/>
            <person name="Weissenberger G."/>
            <person name="Zhang J."/>
            <person name="Zhang L."/>
            <person name="Zhou C."/>
            <person name="Zhu D."/>
            <person name="Muzny D."/>
            <person name="Worley K."/>
            <person name="Gibbs R."/>
        </authorList>
    </citation>
    <scope>NUCLEOTIDE SEQUENCE [LARGE SCALE GENOMIC DNA]</scope>
    <source>
        <strain evidence="1 2">DSM 16047</strain>
    </source>
</reference>
<dbReference type="eggNOG" id="COG0456">
    <property type="taxonomic scope" value="Bacteria"/>
</dbReference>
<organism evidence="1 2">
    <name type="scientific">Lactobacillus ultunensis DSM 16047</name>
    <dbReference type="NCBI Taxonomy" id="525365"/>
    <lineage>
        <taxon>Bacteria</taxon>
        <taxon>Bacillati</taxon>
        <taxon>Bacillota</taxon>
        <taxon>Bacilli</taxon>
        <taxon>Lactobacillales</taxon>
        <taxon>Lactobacillaceae</taxon>
        <taxon>Lactobacillus</taxon>
    </lineage>
</organism>
<protein>
    <submittedName>
        <fullName evidence="1">Uncharacterized protein</fullName>
    </submittedName>
</protein>
<proteinExistence type="predicted"/>
<accession>C2ENB7</accession>
<name>C2ENB7_9LACO</name>
<keyword evidence="2" id="KW-1185">Reference proteome</keyword>
<dbReference type="HOGENOM" id="CLU_2807134_0_0_9"/>
<evidence type="ECO:0000313" key="2">
    <source>
        <dbReference type="Proteomes" id="UP000005583"/>
    </source>
</evidence>
<comment type="caution">
    <text evidence="1">The sequence shown here is derived from an EMBL/GenBank/DDBJ whole genome shotgun (WGS) entry which is preliminary data.</text>
</comment>